<evidence type="ECO:0000313" key="2">
    <source>
        <dbReference type="EMBL" id="SIN81767.1"/>
    </source>
</evidence>
<dbReference type="RefSeq" id="WP_074233387.1">
    <property type="nucleotide sequence ID" value="NZ_CP075338.1"/>
</dbReference>
<evidence type="ECO:0000313" key="3">
    <source>
        <dbReference type="Proteomes" id="UP000185207"/>
    </source>
</evidence>
<accession>A0A1N6EFU1</accession>
<dbReference type="Proteomes" id="UP000185207">
    <property type="component" value="Unassembled WGS sequence"/>
</dbReference>
<dbReference type="STRING" id="1416779.SAMN05444409_0571"/>
<name>A0A1N6EFU1_9FLAO</name>
<protein>
    <recommendedName>
        <fullName evidence="4">DUF304 domain-containing protein</fullName>
    </recommendedName>
</protein>
<dbReference type="OrthoDB" id="1452926at2"/>
<gene>
    <name evidence="2" type="ORF">SAMN05444409_0571</name>
</gene>
<keyword evidence="1" id="KW-0812">Transmembrane</keyword>
<dbReference type="AlphaFoldDB" id="A0A1N6EFU1"/>
<keyword evidence="1" id="KW-1133">Transmembrane helix</keyword>
<feature type="transmembrane region" description="Helical" evidence="1">
    <location>
        <begin position="44"/>
        <end position="61"/>
    </location>
</feature>
<evidence type="ECO:0000256" key="1">
    <source>
        <dbReference type="SAM" id="Phobius"/>
    </source>
</evidence>
<keyword evidence="3" id="KW-1185">Reference proteome</keyword>
<reference evidence="3" key="1">
    <citation type="submission" date="2016-11" db="EMBL/GenBank/DDBJ databases">
        <authorList>
            <person name="Varghese N."/>
            <person name="Submissions S."/>
        </authorList>
    </citation>
    <scope>NUCLEOTIDE SEQUENCE [LARGE SCALE GENOMIC DNA]</scope>
    <source>
        <strain evidence="3">DSM 27623</strain>
    </source>
</reference>
<evidence type="ECO:0008006" key="4">
    <source>
        <dbReference type="Google" id="ProtNLM"/>
    </source>
</evidence>
<proteinExistence type="predicted"/>
<sequence length="168" mass="19754">MRLSNRNRYAYFSFIYSLVGIVFILGVIAYILEINKFDIFGKKAWVLLAAPCLLFLLLYLFGRPIFEYDSDGEALNFRNNHILYLLAKKNAKDEFPKYKLIKYNIVNAFIFKRLYVYVSSKKNHITILKYDINYLSKKQVKDLKFSLNKVVKTNNEIGHENEDNTVAV</sequence>
<keyword evidence="1" id="KW-0472">Membrane</keyword>
<dbReference type="EMBL" id="FSRK01000001">
    <property type="protein sequence ID" value="SIN81767.1"/>
    <property type="molecule type" value="Genomic_DNA"/>
</dbReference>
<feature type="transmembrane region" description="Helical" evidence="1">
    <location>
        <begin position="9"/>
        <end position="32"/>
    </location>
</feature>
<organism evidence="2 3">
    <name type="scientific">Epilithonimonas zeae</name>
    <dbReference type="NCBI Taxonomy" id="1416779"/>
    <lineage>
        <taxon>Bacteria</taxon>
        <taxon>Pseudomonadati</taxon>
        <taxon>Bacteroidota</taxon>
        <taxon>Flavobacteriia</taxon>
        <taxon>Flavobacteriales</taxon>
        <taxon>Weeksellaceae</taxon>
        <taxon>Chryseobacterium group</taxon>
        <taxon>Epilithonimonas</taxon>
    </lineage>
</organism>